<sequence length="75" mass="8232">MILEKLQQIVADKLGVDTSEVVLTASFRDDLGADSLDLFEIVMGLEEEFGIAISNEDVEGIQTVEDAVNYITARQ</sequence>
<evidence type="ECO:0000313" key="1">
    <source>
        <dbReference type="EMBL" id="PHV70419.1"/>
    </source>
</evidence>
<protein>
    <submittedName>
        <fullName evidence="1">Acyl carrier protein</fullName>
    </submittedName>
</protein>
<dbReference type="Proteomes" id="UP000224460">
    <property type="component" value="Unassembled WGS sequence"/>
</dbReference>
<keyword evidence="2" id="KW-1185">Reference proteome</keyword>
<accession>A0AC61DAS4</accession>
<name>A0AC61DAS4_9FIRM</name>
<comment type="caution">
    <text evidence="1">The sequence shown here is derived from an EMBL/GenBank/DDBJ whole genome shotgun (WGS) entry which is preliminary data.</text>
</comment>
<gene>
    <name evidence="1" type="ORF">CS063_11115</name>
</gene>
<reference evidence="1" key="1">
    <citation type="submission" date="2017-10" db="EMBL/GenBank/DDBJ databases">
        <title>Genome sequence of cellulolytic Lachnospiraceae bacterium XHS1971 isolated from hotspring sediment.</title>
        <authorList>
            <person name="Vasudevan G."/>
            <person name="Joshi A.J."/>
            <person name="Hivarkar S."/>
            <person name="Lanjekar V.B."/>
            <person name="Dhakephalkar P.K."/>
            <person name="Dagar S."/>
        </authorList>
    </citation>
    <scope>NUCLEOTIDE SEQUENCE</scope>
    <source>
        <strain evidence="1">XHS1971</strain>
    </source>
</reference>
<organism evidence="1 2">
    <name type="scientific">Sporanaerobium hydrogeniformans</name>
    <dbReference type="NCBI Taxonomy" id="3072179"/>
    <lineage>
        <taxon>Bacteria</taxon>
        <taxon>Bacillati</taxon>
        <taxon>Bacillota</taxon>
        <taxon>Clostridia</taxon>
        <taxon>Lachnospirales</taxon>
        <taxon>Lachnospiraceae</taxon>
        <taxon>Sporanaerobium</taxon>
    </lineage>
</organism>
<proteinExistence type="predicted"/>
<evidence type="ECO:0000313" key="2">
    <source>
        <dbReference type="Proteomes" id="UP000224460"/>
    </source>
</evidence>
<dbReference type="EMBL" id="PEDL01000011">
    <property type="protein sequence ID" value="PHV70419.1"/>
    <property type="molecule type" value="Genomic_DNA"/>
</dbReference>